<dbReference type="CDD" id="cd09276">
    <property type="entry name" value="Rnase_HI_RT_non_LTR"/>
    <property type="match status" value="1"/>
</dbReference>
<name>A0ABY6KU71_9ARAC</name>
<evidence type="ECO:0000256" key="1">
    <source>
        <dbReference type="ARBA" id="ARBA00004123"/>
    </source>
</evidence>
<dbReference type="InterPro" id="IPR001888">
    <property type="entry name" value="Transposase_1"/>
</dbReference>
<organism evidence="11 12">
    <name type="scientific">Cordylochernes scorpioides</name>
    <dbReference type="NCBI Taxonomy" id="51811"/>
    <lineage>
        <taxon>Eukaryota</taxon>
        <taxon>Metazoa</taxon>
        <taxon>Ecdysozoa</taxon>
        <taxon>Arthropoda</taxon>
        <taxon>Chelicerata</taxon>
        <taxon>Arachnida</taxon>
        <taxon>Pseudoscorpiones</taxon>
        <taxon>Cheliferoidea</taxon>
        <taxon>Chernetidae</taxon>
        <taxon>Cordylochernes</taxon>
    </lineage>
</organism>
<sequence length="1261" mass="145530">MLKSKLKCLLITFFDVKGLVHYEFLPEGQTINQHYFLDVLRRSREAVRQKRPEKWHQKNWPLHHDNARPHTAVTIYKLDPLICLSGDKKEDQIRHIIDCIDIDELYSSPADTIKLYKLDTLICLSGDKKDEDQIETSLTKIRKDNPSAKLTATGSVPRWWIGEQPSDMKASCETNRITLMNKQSWTKSSIVRKEEKNSLKILSSTDPVDRPQQGSLLQGLGRSCVCTHVRVGSKGFHVRNGLKLQVKIVFMTSRRVKNREDNDFTAPGHQLDFLTDPSTFLAILGGKEIDYTQSRVTLSKKFYCFYCNFRTRSSSRWMQHHSMYHPDFPLYSKEPRNNIHNYTYTRSNRRLYVCPSCKFTTSKLVAIVTHQIIHKEEVPYACLFCLNFEARDTLTLATHLHSHTADKIYRCPICTFKCCEPNDLTNHMQDHAEKTTYICPQCPYSTTFKRLLSHHVHMHDVRSKASITKHKIEIDLRVCPFCDFSTADPSAFAKHRRSHVELEKPYPCPSCEFRAADIDSLFVHKQSHQNWETYFDPLYSKEIDYTQSRVTLSKKFYCFYCNFRTRSSSRWMQHHSMYHPDFPLYSKEPRNNIHNYTYTRSNRRLYVCPSCKFTTSKLVAIVTHQIIHKEEVPYACLFCLNFEARDTLTLATHLHSHTADKIYRCPICTFKCCEPNDLTNHMQDHAEKTTYICPQCPYSTTFKRLLSHHVHMHDVRSKASITKHKIEIDLRVCPFCDFSTADPSAFAKHRRSHVELEKPYPCPSCEFRAADIDSLFVHKQSHQNWETYFDPLYIYKSELSAIDTALKDININLPSKIIIYSDSRAAIYTLQSCFSSQEPLLKRIAKSVNRLPANSSVTVQWLPAHVGIPGNELADSLAKAGVLGLPEARESTTQLDERDLLRTIKTQCLQEWKSDAAHDWYRAGGTSTGSVLPREQQSLISRLKSGHLQTMTFQNGCRVFPLCTKCNSRPATPRHIIHCIDSSIDELYSSPADTINKLYKLDTLVIWLLLMISGIEPNPGPKKQTTLLTEPTPTGKKSADTELKTMIVQMSSEIRNLGERIDTRLSNIEKRIIEWDQRLLGVEMKLTTCVETSAATNEKVSENVTKLREIEARTDFLEMKLREPNLVFYGVEGEANEGPAESLQKVKSIIKEKMLILENISITKCHRLGKANKSPILISLPEYEDRIKLFKNTTKLRDSKIYISKDYSKKIRDQRLILIAKRKELFEKGTRSKLRDNKLFVKGVVYEAVNGQVVNTNGNKI</sequence>
<dbReference type="InterPro" id="IPR013087">
    <property type="entry name" value="Znf_C2H2_type"/>
</dbReference>
<dbReference type="Proteomes" id="UP001235939">
    <property type="component" value="Chromosome 09"/>
</dbReference>
<keyword evidence="3" id="KW-0677">Repeat</keyword>
<dbReference type="EMBL" id="CP092871">
    <property type="protein sequence ID" value="UYV72419.1"/>
    <property type="molecule type" value="Genomic_DNA"/>
</dbReference>
<keyword evidence="2" id="KW-0479">Metal-binding</keyword>
<evidence type="ECO:0000313" key="11">
    <source>
        <dbReference type="EMBL" id="UYV72419.1"/>
    </source>
</evidence>
<gene>
    <name evidence="11" type="ORF">LAZ67_9003047</name>
</gene>
<keyword evidence="12" id="KW-1185">Reference proteome</keyword>
<dbReference type="SUPFAM" id="SSF53098">
    <property type="entry name" value="Ribonuclease H-like"/>
    <property type="match status" value="1"/>
</dbReference>
<feature type="domain" description="C2H2-type" evidence="9">
    <location>
        <begin position="606"/>
        <end position="633"/>
    </location>
</feature>
<evidence type="ECO:0000256" key="6">
    <source>
        <dbReference type="ARBA" id="ARBA00023125"/>
    </source>
</evidence>
<dbReference type="Gene3D" id="3.30.420.10">
    <property type="entry name" value="Ribonuclease H-like superfamily/Ribonuclease H"/>
    <property type="match status" value="2"/>
</dbReference>
<dbReference type="SUPFAM" id="SSF57667">
    <property type="entry name" value="beta-beta-alpha zinc fingers"/>
    <property type="match status" value="4"/>
</dbReference>
<protein>
    <submittedName>
        <fullName evidence="11">Uncharacterized protein</fullName>
    </submittedName>
</protein>
<keyword evidence="4 8" id="KW-0863">Zinc-finger</keyword>
<dbReference type="Pfam" id="PF00075">
    <property type="entry name" value="RNase_H"/>
    <property type="match status" value="1"/>
</dbReference>
<dbReference type="PROSITE" id="PS50879">
    <property type="entry name" value="RNASE_H_1"/>
    <property type="match status" value="1"/>
</dbReference>
<dbReference type="InterPro" id="IPR012337">
    <property type="entry name" value="RNaseH-like_sf"/>
</dbReference>
<evidence type="ECO:0000259" key="9">
    <source>
        <dbReference type="PROSITE" id="PS50157"/>
    </source>
</evidence>
<evidence type="ECO:0000256" key="7">
    <source>
        <dbReference type="ARBA" id="ARBA00023242"/>
    </source>
</evidence>
<dbReference type="SMART" id="SM00355">
    <property type="entry name" value="ZnF_C2H2"/>
    <property type="match status" value="14"/>
</dbReference>
<evidence type="ECO:0000313" key="12">
    <source>
        <dbReference type="Proteomes" id="UP001235939"/>
    </source>
</evidence>
<dbReference type="PANTHER" id="PTHR24392">
    <property type="entry name" value="ZINC FINGER PROTEIN"/>
    <property type="match status" value="1"/>
</dbReference>
<reference evidence="11 12" key="1">
    <citation type="submission" date="2022-01" db="EMBL/GenBank/DDBJ databases">
        <title>A chromosomal length assembly of Cordylochernes scorpioides.</title>
        <authorList>
            <person name="Zeh D."/>
            <person name="Zeh J."/>
        </authorList>
    </citation>
    <scope>NUCLEOTIDE SEQUENCE [LARGE SCALE GENOMIC DNA]</scope>
    <source>
        <strain evidence="11">IN4F17</strain>
        <tissue evidence="11">Whole Body</tissue>
    </source>
</reference>
<dbReference type="InterPro" id="IPR036397">
    <property type="entry name" value="RNaseH_sf"/>
</dbReference>
<keyword evidence="7" id="KW-0539">Nucleus</keyword>
<keyword evidence="5" id="KW-0862">Zinc</keyword>
<dbReference type="PROSITE" id="PS00028">
    <property type="entry name" value="ZINC_FINGER_C2H2_1"/>
    <property type="match status" value="2"/>
</dbReference>
<evidence type="ECO:0000259" key="10">
    <source>
        <dbReference type="PROSITE" id="PS50879"/>
    </source>
</evidence>
<keyword evidence="6" id="KW-0238">DNA-binding</keyword>
<dbReference type="InterPro" id="IPR002156">
    <property type="entry name" value="RNaseH_domain"/>
</dbReference>
<accession>A0ABY6KU71</accession>
<proteinExistence type="predicted"/>
<evidence type="ECO:0000256" key="4">
    <source>
        <dbReference type="ARBA" id="ARBA00022771"/>
    </source>
</evidence>
<feature type="domain" description="RNase H type-1" evidence="10">
    <location>
        <begin position="728"/>
        <end position="883"/>
    </location>
</feature>
<evidence type="ECO:0000256" key="8">
    <source>
        <dbReference type="PROSITE-ProRule" id="PRU00042"/>
    </source>
</evidence>
<dbReference type="Pfam" id="PF01359">
    <property type="entry name" value="Transposase_1"/>
    <property type="match status" value="1"/>
</dbReference>
<dbReference type="InterPro" id="IPR036236">
    <property type="entry name" value="Znf_C2H2_sf"/>
</dbReference>
<dbReference type="PANTHER" id="PTHR24392:SF31">
    <property type="entry name" value="C2H2-TYPE DOMAIN-CONTAINING PROTEIN"/>
    <property type="match status" value="1"/>
</dbReference>
<feature type="domain" description="C2H2-type" evidence="9">
    <location>
        <begin position="352"/>
        <end position="379"/>
    </location>
</feature>
<dbReference type="Gene3D" id="3.30.160.60">
    <property type="entry name" value="Classic Zinc Finger"/>
    <property type="match status" value="6"/>
</dbReference>
<evidence type="ECO:0000256" key="3">
    <source>
        <dbReference type="ARBA" id="ARBA00022737"/>
    </source>
</evidence>
<evidence type="ECO:0000256" key="2">
    <source>
        <dbReference type="ARBA" id="ARBA00022723"/>
    </source>
</evidence>
<evidence type="ECO:0000256" key="5">
    <source>
        <dbReference type="ARBA" id="ARBA00022833"/>
    </source>
</evidence>
<comment type="subcellular location">
    <subcellularLocation>
        <location evidence="1">Nucleus</location>
    </subcellularLocation>
</comment>
<dbReference type="PROSITE" id="PS50157">
    <property type="entry name" value="ZINC_FINGER_C2H2_2"/>
    <property type="match status" value="2"/>
</dbReference>